<feature type="signal peptide" evidence="1">
    <location>
        <begin position="1"/>
        <end position="18"/>
    </location>
</feature>
<accession>A0ABN8E479</accession>
<dbReference type="EMBL" id="CAKLDM010000002">
    <property type="protein sequence ID" value="CAH0539297.1"/>
    <property type="molecule type" value="Genomic_DNA"/>
</dbReference>
<dbReference type="Proteomes" id="UP000838748">
    <property type="component" value="Unassembled WGS sequence"/>
</dbReference>
<keyword evidence="1" id="KW-0732">Signal</keyword>
<keyword evidence="4" id="KW-1185">Reference proteome</keyword>
<dbReference type="InterPro" id="IPR001638">
    <property type="entry name" value="Solute-binding_3/MltF_N"/>
</dbReference>
<organism evidence="3 4">
    <name type="scientific">Vibrio marisflavi CECT 7928</name>
    <dbReference type="NCBI Taxonomy" id="634439"/>
    <lineage>
        <taxon>Bacteria</taxon>
        <taxon>Pseudomonadati</taxon>
        <taxon>Pseudomonadota</taxon>
        <taxon>Gammaproteobacteria</taxon>
        <taxon>Vibrionales</taxon>
        <taxon>Vibrionaceae</taxon>
        <taxon>Vibrio</taxon>
    </lineage>
</organism>
<dbReference type="RefSeq" id="WP_237361358.1">
    <property type="nucleotide sequence ID" value="NZ_CAKLDM010000002.1"/>
</dbReference>
<dbReference type="PANTHER" id="PTHR38834">
    <property type="entry name" value="PERIPLASMIC SUBSTRATE BINDING PROTEIN FAMILY 3"/>
    <property type="match status" value="1"/>
</dbReference>
<evidence type="ECO:0000313" key="3">
    <source>
        <dbReference type="EMBL" id="CAH0539297.1"/>
    </source>
</evidence>
<feature type="chain" id="PRO_5045430082" description="Solute-binding protein family 3/N-terminal domain-containing protein" evidence="1">
    <location>
        <begin position="19"/>
        <end position="237"/>
    </location>
</feature>
<evidence type="ECO:0000256" key="1">
    <source>
        <dbReference type="SAM" id="SignalP"/>
    </source>
</evidence>
<sequence length="237" mass="27056">MKNFILAVFFLFSISAIAQELTLVTAEIPPYSMVENGVQTGVTVDVVKEMARRVGQSDEFQFLPWARAQNKASQNNAYGITPLSRTPHREDKYTWVAPIPEINNDYVLVSLDKNLNINKLEDIIGLSVGVQRGTPAQRLLEKAGFDDIQTVTYEEQNVEKLRKGRIKLWAIPRLVGKYVYKNNGYNPDELIFGYVLSRPIIYFAASKDISDLEIKRWKQALNSMRDDGTFEKIISKY</sequence>
<feature type="domain" description="Solute-binding protein family 3/N-terminal" evidence="2">
    <location>
        <begin position="20"/>
        <end position="237"/>
    </location>
</feature>
<evidence type="ECO:0000259" key="2">
    <source>
        <dbReference type="SMART" id="SM00062"/>
    </source>
</evidence>
<dbReference type="Pfam" id="PF00497">
    <property type="entry name" value="SBP_bac_3"/>
    <property type="match status" value="1"/>
</dbReference>
<reference evidence="3" key="1">
    <citation type="submission" date="2021-11" db="EMBL/GenBank/DDBJ databases">
        <authorList>
            <person name="Rodrigo-Torres L."/>
            <person name="Arahal R. D."/>
            <person name="Lucena T."/>
        </authorList>
    </citation>
    <scope>NUCLEOTIDE SEQUENCE</scope>
    <source>
        <strain evidence="3">CECT 7928</strain>
    </source>
</reference>
<dbReference type="PANTHER" id="PTHR38834:SF3">
    <property type="entry name" value="SOLUTE-BINDING PROTEIN FAMILY 3_N-TERMINAL DOMAIN-CONTAINING PROTEIN"/>
    <property type="match status" value="1"/>
</dbReference>
<protein>
    <recommendedName>
        <fullName evidence="2">Solute-binding protein family 3/N-terminal domain-containing protein</fullName>
    </recommendedName>
</protein>
<gene>
    <name evidence="3" type="ORF">VMF7928_02045</name>
</gene>
<dbReference type="SUPFAM" id="SSF53850">
    <property type="entry name" value="Periplasmic binding protein-like II"/>
    <property type="match status" value="1"/>
</dbReference>
<dbReference type="SMART" id="SM00062">
    <property type="entry name" value="PBPb"/>
    <property type="match status" value="1"/>
</dbReference>
<dbReference type="Gene3D" id="3.40.190.10">
    <property type="entry name" value="Periplasmic binding protein-like II"/>
    <property type="match status" value="2"/>
</dbReference>
<evidence type="ECO:0000313" key="4">
    <source>
        <dbReference type="Proteomes" id="UP000838748"/>
    </source>
</evidence>
<comment type="caution">
    <text evidence="3">The sequence shown here is derived from an EMBL/GenBank/DDBJ whole genome shotgun (WGS) entry which is preliminary data.</text>
</comment>
<name>A0ABN8E479_9VIBR</name>
<proteinExistence type="predicted"/>